<dbReference type="GO" id="GO:0003723">
    <property type="term" value="F:RNA binding"/>
    <property type="evidence" value="ECO:0007669"/>
    <property type="project" value="UniProtKB-KW"/>
</dbReference>
<organism evidence="2 3">
    <name type="scientific">Aeromicrobium endophyticum</name>
    <dbReference type="NCBI Taxonomy" id="2292704"/>
    <lineage>
        <taxon>Bacteria</taxon>
        <taxon>Bacillati</taxon>
        <taxon>Actinomycetota</taxon>
        <taxon>Actinomycetes</taxon>
        <taxon>Propionibacteriales</taxon>
        <taxon>Nocardioidaceae</taxon>
        <taxon>Aeromicrobium</taxon>
    </lineage>
</organism>
<dbReference type="AlphaFoldDB" id="A0A371P290"/>
<keyword evidence="1" id="KW-0694">RNA-binding</keyword>
<dbReference type="Gene3D" id="3.10.290.10">
    <property type="entry name" value="RNA-binding S4 domain"/>
    <property type="match status" value="1"/>
</dbReference>
<dbReference type="OrthoDB" id="9811532at2"/>
<dbReference type="Proteomes" id="UP000265581">
    <property type="component" value="Unassembled WGS sequence"/>
</dbReference>
<evidence type="ECO:0000256" key="1">
    <source>
        <dbReference type="PROSITE-ProRule" id="PRU00182"/>
    </source>
</evidence>
<dbReference type="InterPro" id="IPR036986">
    <property type="entry name" value="S4_RNA-bd_sf"/>
</dbReference>
<dbReference type="EMBL" id="QUBR01000002">
    <property type="protein sequence ID" value="REK69660.1"/>
    <property type="molecule type" value="Genomic_DNA"/>
</dbReference>
<comment type="caution">
    <text evidence="2">The sequence shown here is derived from an EMBL/GenBank/DDBJ whole genome shotgun (WGS) entry which is preliminary data.</text>
</comment>
<accession>A0A371P290</accession>
<dbReference type="Pfam" id="PF13275">
    <property type="entry name" value="S4_2"/>
    <property type="match status" value="1"/>
</dbReference>
<dbReference type="PROSITE" id="PS50889">
    <property type="entry name" value="S4"/>
    <property type="match status" value="1"/>
</dbReference>
<protein>
    <submittedName>
        <fullName evidence="2">RNA-binding S4 domain-containing protein</fullName>
    </submittedName>
</protein>
<dbReference type="CDD" id="cd00165">
    <property type="entry name" value="S4"/>
    <property type="match status" value="1"/>
</dbReference>
<dbReference type="SUPFAM" id="SSF55174">
    <property type="entry name" value="Alpha-L RNA-binding motif"/>
    <property type="match status" value="1"/>
</dbReference>
<gene>
    <name evidence="2" type="ORF">DX116_10670</name>
</gene>
<evidence type="ECO:0000313" key="2">
    <source>
        <dbReference type="EMBL" id="REK69660.1"/>
    </source>
</evidence>
<reference evidence="2 3" key="1">
    <citation type="submission" date="2018-08" db="EMBL/GenBank/DDBJ databases">
        <title>Aeromicrobium sp. M2KJ-4, whole genome shotgun sequence.</title>
        <authorList>
            <person name="Tuo L."/>
        </authorList>
    </citation>
    <scope>NUCLEOTIDE SEQUENCE [LARGE SCALE GENOMIC DNA]</scope>
    <source>
        <strain evidence="2 3">M2KJ-4</strain>
    </source>
</reference>
<sequence length="79" mass="8316">MGTGRDDIEVIEISGDMIRLGQFLKFASFAESGAHAGAMIGDGDVLVDGEVETRRGRQLGKGMVVEVRTAAQTHVAQVG</sequence>
<dbReference type="RefSeq" id="WP_119704260.1">
    <property type="nucleotide sequence ID" value="NZ_JBHSOI010000002.1"/>
</dbReference>
<proteinExistence type="predicted"/>
<name>A0A371P290_9ACTN</name>
<evidence type="ECO:0000313" key="3">
    <source>
        <dbReference type="Proteomes" id="UP000265581"/>
    </source>
</evidence>
<keyword evidence="3" id="KW-1185">Reference proteome</keyword>